<dbReference type="STRING" id="648782.SAMN04488554_4313"/>
<reference evidence="2" key="1">
    <citation type="submission" date="2016-10" db="EMBL/GenBank/DDBJ databases">
        <authorList>
            <person name="Varghese N."/>
            <person name="Submissions S."/>
        </authorList>
    </citation>
    <scope>NUCLEOTIDE SEQUENCE [LARGE SCALE GENOMIC DNA]</scope>
    <source>
        <strain evidence="2">DSM 21368</strain>
    </source>
</reference>
<gene>
    <name evidence="1" type="ORF">SAMN04488554_4313</name>
</gene>
<dbReference type="SUPFAM" id="SSF50494">
    <property type="entry name" value="Trypsin-like serine proteases"/>
    <property type="match status" value="1"/>
</dbReference>
<dbReference type="EMBL" id="FNTX01000002">
    <property type="protein sequence ID" value="SEF00641.1"/>
    <property type="molecule type" value="Genomic_DNA"/>
</dbReference>
<evidence type="ECO:0000313" key="2">
    <source>
        <dbReference type="Proteomes" id="UP000199220"/>
    </source>
</evidence>
<protein>
    <recommendedName>
        <fullName evidence="3">Trypsin-like peptidase domain-containing protein</fullName>
    </recommendedName>
</protein>
<keyword evidence="2" id="KW-1185">Reference proteome</keyword>
<evidence type="ECO:0000313" key="1">
    <source>
        <dbReference type="EMBL" id="SEF00641.1"/>
    </source>
</evidence>
<dbReference type="InterPro" id="IPR009003">
    <property type="entry name" value="Peptidase_S1_PA"/>
</dbReference>
<accession>A0A1H5NIE6</accession>
<dbReference type="Proteomes" id="UP000199220">
    <property type="component" value="Unassembled WGS sequence"/>
</dbReference>
<dbReference type="RefSeq" id="WP_089775534.1">
    <property type="nucleotide sequence ID" value="NZ_FNTX01000002.1"/>
</dbReference>
<dbReference type="InterPro" id="IPR043504">
    <property type="entry name" value="Peptidase_S1_PA_chymotrypsin"/>
</dbReference>
<proteinExistence type="predicted"/>
<evidence type="ECO:0008006" key="3">
    <source>
        <dbReference type="Google" id="ProtNLM"/>
    </source>
</evidence>
<organism evidence="1 2">
    <name type="scientific">Ruania alba</name>
    <dbReference type="NCBI Taxonomy" id="648782"/>
    <lineage>
        <taxon>Bacteria</taxon>
        <taxon>Bacillati</taxon>
        <taxon>Actinomycetota</taxon>
        <taxon>Actinomycetes</taxon>
        <taxon>Micrococcales</taxon>
        <taxon>Ruaniaceae</taxon>
        <taxon>Ruania</taxon>
    </lineage>
</organism>
<dbReference type="Gene3D" id="2.40.10.10">
    <property type="entry name" value="Trypsin-like serine proteases"/>
    <property type="match status" value="1"/>
</dbReference>
<dbReference type="AlphaFoldDB" id="A0A1H5NIE6"/>
<sequence>MHLQHARDRKAHLLGIAAEALAATEPRIAGARPGGLALGLTVRGETAEGPDYAIAVRYLDEEPCRRALDSLRAEAAADLDIRHTGWIHALSTPAPTPPDLQRRIRPLRPGLSIAHEDVSAGTLGAFVTDVDGSLFALSNWHVLAGSPRAESGDAVLQPGPADGGEQADRVGTLDMTVPLAPGQVATVDAALARLDETTVDSTYPVGPVESATSAVGGERVGKIGRTTAVTAGRVSAIELDEVVVDYGPEMGRLRFDDQIEIEGTDGAFSAGGDSGSLIYTEDGVALGLLFAGSETGGPGGTGLTYVNPIELVLDALGVQLANGCATTP</sequence>
<dbReference type="OrthoDB" id="104542at2"/>
<name>A0A1H5NIE6_9MICO</name>